<keyword evidence="1" id="KW-0812">Transmembrane</keyword>
<dbReference type="OrthoDB" id="8614055at2"/>
<dbReference type="AlphaFoldDB" id="U6Q3Z3"/>
<evidence type="ECO:0000313" key="2">
    <source>
        <dbReference type="EMBL" id="EJZ50256.1"/>
    </source>
</evidence>
<dbReference type="EMBL" id="ADCY02000011">
    <property type="protein sequence ID" value="EJZ50256.1"/>
    <property type="molecule type" value="Genomic_DNA"/>
</dbReference>
<feature type="transmembrane region" description="Helical" evidence="1">
    <location>
        <begin position="21"/>
        <end position="50"/>
    </location>
</feature>
<keyword evidence="1" id="KW-0472">Membrane</keyword>
<protein>
    <submittedName>
        <fullName evidence="2">Uncharacterized protein</fullName>
    </submittedName>
</protein>
<reference evidence="2 3" key="1">
    <citation type="submission" date="2010-03" db="EMBL/GenBank/DDBJ databases">
        <authorList>
            <consortium name="The Broad Institute Genome Sequencing Platform"/>
            <person name="Ward D."/>
            <person name="Earl A."/>
            <person name="Feldgarden M."/>
            <person name="Gevers D."/>
            <person name="Young S."/>
            <person name="Zeng Q."/>
            <person name="Koehrsen M."/>
            <person name="Alvarado L."/>
            <person name="Berlin A.M."/>
            <person name="Borenstein D."/>
            <person name="Chapman S.B."/>
            <person name="Chen Z."/>
            <person name="Engels R."/>
            <person name="Freedman E."/>
            <person name="Gellesch M."/>
            <person name="Goldberg J."/>
            <person name="Griggs A."/>
            <person name="Gujja S."/>
            <person name="Heilman E.R."/>
            <person name="Heiman D.I."/>
            <person name="Hepburn T.A."/>
            <person name="Howarth C."/>
            <person name="Jen D."/>
            <person name="Larson L."/>
            <person name="Mehta T."/>
            <person name="Park D."/>
            <person name="Pearson M."/>
            <person name="Richards J."/>
            <person name="Roberts A."/>
            <person name="Saif S."/>
            <person name="Shea T.D."/>
            <person name="Shenoy N."/>
            <person name="Sisk P."/>
            <person name="Stolte C."/>
            <person name="Sykes S.N."/>
            <person name="Walk T."/>
            <person name="White J."/>
            <person name="Yandava C."/>
            <person name="Izard J."/>
            <person name="Baranova O.V."/>
            <person name="Blanton J.M."/>
            <person name="Tanner A.C."/>
            <person name="Dewhirst F."/>
            <person name="Haas B."/>
            <person name="Nusbaum C."/>
            <person name="Birren B."/>
        </authorList>
    </citation>
    <scope>NUCLEOTIDE SEQUENCE [LARGE SCALE GENOMIC DNA]</scope>
    <source>
        <strain evidence="2 3">ATCC 29453</strain>
    </source>
</reference>
<evidence type="ECO:0000313" key="3">
    <source>
        <dbReference type="Proteomes" id="UP000017813"/>
    </source>
</evidence>
<feature type="transmembrane region" description="Helical" evidence="1">
    <location>
        <begin position="100"/>
        <end position="120"/>
    </location>
</feature>
<dbReference type="eggNOG" id="ENOG5032UHQ">
    <property type="taxonomic scope" value="Bacteria"/>
</dbReference>
<dbReference type="HOGENOM" id="CLU_1668237_0_0_4"/>
<feature type="transmembrane region" description="Helical" evidence="1">
    <location>
        <begin position="126"/>
        <end position="145"/>
    </location>
</feature>
<dbReference type="KEGG" id="smur:BWP33_09570"/>
<comment type="caution">
    <text evidence="2">The sequence shown here is derived from an EMBL/GenBank/DDBJ whole genome shotgun (WGS) entry which is preliminary data.</text>
</comment>
<name>U6Q3Z3_9NEIS</name>
<accession>U6Q3Z3</accession>
<reference evidence="2 3" key="2">
    <citation type="submission" date="2011-10" db="EMBL/GenBank/DDBJ databases">
        <title>The Genome Sequence of Simonsiella muelleri ATCC 29453.</title>
        <authorList>
            <consortium name="The Broad Institute Genome Sequencing Platform"/>
            <consortium name="The Broad Institute Genome Sequencing Center for Infectious Disease"/>
            <person name="Earl A."/>
            <person name="Ward D."/>
            <person name="Feldgarden M."/>
            <person name="Gevers D."/>
            <person name="Izard J."/>
            <person name="Baranova O.V."/>
            <person name="Blanton J.M."/>
            <person name="Tanner A.C."/>
            <person name="Dewhirst F."/>
            <person name="Young S.K."/>
            <person name="Zeng Q."/>
            <person name="Gargeya S."/>
            <person name="Fitzgerald M."/>
            <person name="Haas B."/>
            <person name="Abouelleil A."/>
            <person name="Alvarado L."/>
            <person name="Arachchi H.M."/>
            <person name="Berlin A."/>
            <person name="Brown A."/>
            <person name="Chapman S.B."/>
            <person name="Chen Z."/>
            <person name="Dunbar C."/>
            <person name="Freedman E."/>
            <person name="Gearin G."/>
            <person name="Goldberg J."/>
            <person name="Griggs A."/>
            <person name="Gujja S."/>
            <person name="Heiman D."/>
            <person name="Howarth C."/>
            <person name="Larson L."/>
            <person name="Lui A."/>
            <person name="MacDonald P.J.P."/>
            <person name="Montmayeur A."/>
            <person name="Murphy C."/>
            <person name="Neiman D."/>
            <person name="Pearson M."/>
            <person name="Priest M."/>
            <person name="Roberts A."/>
            <person name="Saif S."/>
            <person name="Shea T."/>
            <person name="Shenoy N."/>
            <person name="Sisk P."/>
            <person name="Stolte C."/>
            <person name="Sykes S."/>
            <person name="Wortman J."/>
            <person name="Nusbaum C."/>
            <person name="Birren B."/>
        </authorList>
    </citation>
    <scope>NUCLEOTIDE SEQUENCE [LARGE SCALE GENOMIC DNA]</scope>
    <source>
        <strain evidence="2 3">ATCC 29453</strain>
    </source>
</reference>
<proteinExistence type="predicted"/>
<dbReference type="RefSeq" id="WP_002641524.1">
    <property type="nucleotide sequence ID" value="NZ_CP019448.1"/>
</dbReference>
<dbReference type="STRING" id="641147.HMPREF9021_02518"/>
<dbReference type="Proteomes" id="UP000017813">
    <property type="component" value="Unassembled WGS sequence"/>
</dbReference>
<keyword evidence="3" id="KW-1185">Reference proteome</keyword>
<organism evidence="2 3">
    <name type="scientific">Simonsiella muelleri ATCC 29453</name>
    <dbReference type="NCBI Taxonomy" id="641147"/>
    <lineage>
        <taxon>Bacteria</taxon>
        <taxon>Pseudomonadati</taxon>
        <taxon>Pseudomonadota</taxon>
        <taxon>Betaproteobacteria</taxon>
        <taxon>Neisseriales</taxon>
        <taxon>Neisseriaceae</taxon>
        <taxon>Simonsiella</taxon>
    </lineage>
</organism>
<gene>
    <name evidence="2" type="ORF">HMPREF9021_02518</name>
</gene>
<keyword evidence="1" id="KW-1133">Transmembrane helix</keyword>
<feature type="transmembrane region" description="Helical" evidence="1">
    <location>
        <begin position="70"/>
        <end position="88"/>
    </location>
</feature>
<sequence length="164" mass="18637">MNKQINWLQFLIGWRFLPERLQGWLFGTATRAVECVSALGLIGFALVFAFDDDLLHEYPIYAKFKELPEWVIVSSLLLIGLLQLWAMAYRSRRSNILSGYMLLLASGAWFMIFIAFSASYPPANTGMVLPLVLSFVCGLAGKNLIDFTRRKIRVNNELKNRKGA</sequence>
<evidence type="ECO:0000256" key="1">
    <source>
        <dbReference type="SAM" id="Phobius"/>
    </source>
</evidence>